<dbReference type="PROSITE" id="PS01359">
    <property type="entry name" value="ZF_PHD_1"/>
    <property type="match status" value="1"/>
</dbReference>
<organism evidence="7 8">
    <name type="scientific">Dreissena polymorpha</name>
    <name type="common">Zebra mussel</name>
    <name type="synonym">Mytilus polymorpha</name>
    <dbReference type="NCBI Taxonomy" id="45954"/>
    <lineage>
        <taxon>Eukaryota</taxon>
        <taxon>Metazoa</taxon>
        <taxon>Spiralia</taxon>
        <taxon>Lophotrochozoa</taxon>
        <taxon>Mollusca</taxon>
        <taxon>Bivalvia</taxon>
        <taxon>Autobranchia</taxon>
        <taxon>Heteroconchia</taxon>
        <taxon>Euheterodonta</taxon>
        <taxon>Imparidentia</taxon>
        <taxon>Neoheterodontei</taxon>
        <taxon>Myida</taxon>
        <taxon>Dreissenoidea</taxon>
        <taxon>Dreissenidae</taxon>
        <taxon>Dreissena</taxon>
    </lineage>
</organism>
<keyword evidence="1" id="KW-0479">Metal-binding</keyword>
<dbReference type="InterPro" id="IPR019787">
    <property type="entry name" value="Znf_PHD-finger"/>
</dbReference>
<reference evidence="7" key="2">
    <citation type="submission" date="2020-11" db="EMBL/GenBank/DDBJ databases">
        <authorList>
            <person name="McCartney M.A."/>
            <person name="Auch B."/>
            <person name="Kono T."/>
            <person name="Mallez S."/>
            <person name="Becker A."/>
            <person name="Gohl D.M."/>
            <person name="Silverstein K.A.T."/>
            <person name="Koren S."/>
            <person name="Bechman K.B."/>
            <person name="Herman A."/>
            <person name="Abrahante J.E."/>
            <person name="Garbe J."/>
        </authorList>
    </citation>
    <scope>NUCLEOTIDE SEQUENCE</scope>
    <source>
        <strain evidence="7">Duluth1</strain>
        <tissue evidence="7">Whole animal</tissue>
    </source>
</reference>
<sequence>MSVAATDTSFQAYTTSTTDSYEMDLDDDFNDILASMDSDEQEVLQFEINDNYDMMKMIEDISFKNPFGTLQPKCNLIISQLDPADPRLLTFIKRIFLKMSNVSKELGIDDPKPIAESVLNKFYKTLYEYTVGLQYTMDCLTLFNIGTENVFEEEHKIVCYKMFEYIREFVLQQRVQLLKESTMNIYKRTVTDASRSRIRYVAGYCVAKLRKKYVQVLKSNMFSCSKASQTTFKEARQTLLILNSFKEEEHYLQQMTSHPDSLIDTERKQNIRHGLTNVTDGMFNFFLNITELCLQKLVNENLTKYGKTMYNNCLEQLLCDMNLYQQFSHMVINKLKGETTEEFSFTLEHVIISEIVDSLVLTSAQICTIYNELVQKYFLVLFAQFCRDVKGVFNITKTMAHRKQIKVSKCSKKSKTLKKQTTKSLEPMDVTAQSPMLPVQPDSEPEPQPGPSYLESDLCKKCQQADGELWIQCDSCNSWLHRKCAGLQNAMKWKKYSKAGAKWNCTECE</sequence>
<evidence type="ECO:0000313" key="7">
    <source>
        <dbReference type="EMBL" id="KAH3820403.1"/>
    </source>
</evidence>
<evidence type="ECO:0000256" key="3">
    <source>
        <dbReference type="ARBA" id="ARBA00022833"/>
    </source>
</evidence>
<gene>
    <name evidence="7" type="ORF">DPMN_122149</name>
</gene>
<keyword evidence="8" id="KW-1185">Reference proteome</keyword>
<evidence type="ECO:0000256" key="1">
    <source>
        <dbReference type="ARBA" id="ARBA00022723"/>
    </source>
</evidence>
<dbReference type="Pfam" id="PF00628">
    <property type="entry name" value="PHD"/>
    <property type="match status" value="1"/>
</dbReference>
<dbReference type="InterPro" id="IPR011011">
    <property type="entry name" value="Znf_FYVE_PHD"/>
</dbReference>
<evidence type="ECO:0000313" key="8">
    <source>
        <dbReference type="Proteomes" id="UP000828390"/>
    </source>
</evidence>
<dbReference type="AlphaFoldDB" id="A0A9D4GP40"/>
<dbReference type="PROSITE" id="PS50016">
    <property type="entry name" value="ZF_PHD_2"/>
    <property type="match status" value="1"/>
</dbReference>
<dbReference type="Gene3D" id="3.30.40.10">
    <property type="entry name" value="Zinc/RING finger domain, C3HC4 (zinc finger)"/>
    <property type="match status" value="1"/>
</dbReference>
<name>A0A9D4GP40_DREPO</name>
<keyword evidence="2 4" id="KW-0863">Zinc-finger</keyword>
<evidence type="ECO:0000256" key="4">
    <source>
        <dbReference type="PROSITE-ProRule" id="PRU00146"/>
    </source>
</evidence>
<dbReference type="EMBL" id="JAIWYP010000005">
    <property type="protein sequence ID" value="KAH3820403.1"/>
    <property type="molecule type" value="Genomic_DNA"/>
</dbReference>
<dbReference type="CDD" id="cd15517">
    <property type="entry name" value="PHD_TCF19_like"/>
    <property type="match status" value="1"/>
</dbReference>
<feature type="domain" description="PHD-type" evidence="6">
    <location>
        <begin position="456"/>
        <end position="509"/>
    </location>
</feature>
<protein>
    <recommendedName>
        <fullName evidence="6">PHD-type domain-containing protein</fullName>
    </recommendedName>
</protein>
<dbReference type="InterPro" id="IPR001965">
    <property type="entry name" value="Znf_PHD"/>
</dbReference>
<evidence type="ECO:0000256" key="5">
    <source>
        <dbReference type="SAM" id="MobiDB-lite"/>
    </source>
</evidence>
<proteinExistence type="predicted"/>
<reference evidence="7" key="1">
    <citation type="journal article" date="2019" name="bioRxiv">
        <title>The Genome of the Zebra Mussel, Dreissena polymorpha: A Resource for Invasive Species Research.</title>
        <authorList>
            <person name="McCartney M.A."/>
            <person name="Auch B."/>
            <person name="Kono T."/>
            <person name="Mallez S."/>
            <person name="Zhang Y."/>
            <person name="Obille A."/>
            <person name="Becker A."/>
            <person name="Abrahante J.E."/>
            <person name="Garbe J."/>
            <person name="Badalamenti J.P."/>
            <person name="Herman A."/>
            <person name="Mangelson H."/>
            <person name="Liachko I."/>
            <person name="Sullivan S."/>
            <person name="Sone E.D."/>
            <person name="Koren S."/>
            <person name="Silverstein K.A.T."/>
            <person name="Beckman K.B."/>
            <person name="Gohl D.M."/>
        </authorList>
    </citation>
    <scope>NUCLEOTIDE SEQUENCE</scope>
    <source>
        <strain evidence="7">Duluth1</strain>
        <tissue evidence="7">Whole animal</tissue>
    </source>
</reference>
<dbReference type="InterPro" id="IPR019786">
    <property type="entry name" value="Zinc_finger_PHD-type_CS"/>
</dbReference>
<dbReference type="InterPro" id="IPR013083">
    <property type="entry name" value="Znf_RING/FYVE/PHD"/>
</dbReference>
<feature type="region of interest" description="Disordered" evidence="5">
    <location>
        <begin position="416"/>
        <end position="451"/>
    </location>
</feature>
<comment type="caution">
    <text evidence="7">The sequence shown here is derived from an EMBL/GenBank/DDBJ whole genome shotgun (WGS) entry which is preliminary data.</text>
</comment>
<dbReference type="SUPFAM" id="SSF57903">
    <property type="entry name" value="FYVE/PHD zinc finger"/>
    <property type="match status" value="1"/>
</dbReference>
<accession>A0A9D4GP40</accession>
<dbReference type="SMART" id="SM00249">
    <property type="entry name" value="PHD"/>
    <property type="match status" value="1"/>
</dbReference>
<dbReference type="GO" id="GO:0008270">
    <property type="term" value="F:zinc ion binding"/>
    <property type="evidence" value="ECO:0007669"/>
    <property type="project" value="UniProtKB-KW"/>
</dbReference>
<dbReference type="Proteomes" id="UP000828390">
    <property type="component" value="Unassembled WGS sequence"/>
</dbReference>
<keyword evidence="3" id="KW-0862">Zinc</keyword>
<evidence type="ECO:0000256" key="2">
    <source>
        <dbReference type="ARBA" id="ARBA00022771"/>
    </source>
</evidence>
<evidence type="ECO:0000259" key="6">
    <source>
        <dbReference type="PROSITE" id="PS50016"/>
    </source>
</evidence>